<organism evidence="1 2">
    <name type="scientific">Nezara viridula</name>
    <name type="common">Southern green stink bug</name>
    <name type="synonym">Cimex viridulus</name>
    <dbReference type="NCBI Taxonomy" id="85310"/>
    <lineage>
        <taxon>Eukaryota</taxon>
        <taxon>Metazoa</taxon>
        <taxon>Ecdysozoa</taxon>
        <taxon>Arthropoda</taxon>
        <taxon>Hexapoda</taxon>
        <taxon>Insecta</taxon>
        <taxon>Pterygota</taxon>
        <taxon>Neoptera</taxon>
        <taxon>Paraneoptera</taxon>
        <taxon>Hemiptera</taxon>
        <taxon>Heteroptera</taxon>
        <taxon>Panheteroptera</taxon>
        <taxon>Pentatomomorpha</taxon>
        <taxon>Pentatomoidea</taxon>
        <taxon>Pentatomidae</taxon>
        <taxon>Pentatominae</taxon>
        <taxon>Nezara</taxon>
    </lineage>
</organism>
<dbReference type="Proteomes" id="UP001152798">
    <property type="component" value="Chromosome 6"/>
</dbReference>
<evidence type="ECO:0000313" key="1">
    <source>
        <dbReference type="EMBL" id="CAH1405365.1"/>
    </source>
</evidence>
<gene>
    <name evidence="1" type="ORF">NEZAVI_LOCUS13596</name>
</gene>
<proteinExistence type="predicted"/>
<dbReference type="AlphaFoldDB" id="A0A9P0HNX2"/>
<name>A0A9P0HNX2_NEZVI</name>
<dbReference type="EMBL" id="OV725082">
    <property type="protein sequence ID" value="CAH1405365.1"/>
    <property type="molecule type" value="Genomic_DNA"/>
</dbReference>
<sequence length="153" mass="16567">MLWGLPGLSLRGSCVAVRSDPETKRDLYLSRSCSLTYSETICLLLAHSAPSVASSCSLFFLSAHPSPAIYRGDGYVGLIIFCTYMLANTGIVPAKDIMSDGRGSGCRSERGSLAYTDGPNQMAIELFCFWYVWEEGEGLHDLALEGRYGGFGS</sequence>
<accession>A0A9P0HNX2</accession>
<evidence type="ECO:0000313" key="2">
    <source>
        <dbReference type="Proteomes" id="UP001152798"/>
    </source>
</evidence>
<reference evidence="1" key="1">
    <citation type="submission" date="2022-01" db="EMBL/GenBank/DDBJ databases">
        <authorList>
            <person name="King R."/>
        </authorList>
    </citation>
    <scope>NUCLEOTIDE SEQUENCE</scope>
</reference>
<protein>
    <submittedName>
        <fullName evidence="1">Uncharacterized protein</fullName>
    </submittedName>
</protein>
<keyword evidence="2" id="KW-1185">Reference proteome</keyword>